<dbReference type="GO" id="GO:0016787">
    <property type="term" value="F:hydrolase activity"/>
    <property type="evidence" value="ECO:0007669"/>
    <property type="project" value="UniProtKB-KW"/>
</dbReference>
<dbReference type="EMBL" id="JBHTIS010003129">
    <property type="protein sequence ID" value="MFD1050838.1"/>
    <property type="molecule type" value="Genomic_DNA"/>
</dbReference>
<keyword evidence="4" id="KW-1185">Reference proteome</keyword>
<dbReference type="SUPFAM" id="SSF52279">
    <property type="entry name" value="Beta-D-glucan exohydrolase, C-terminal domain"/>
    <property type="match status" value="1"/>
</dbReference>
<comment type="caution">
    <text evidence="3">The sequence shown here is derived from an EMBL/GenBank/DDBJ whole genome shotgun (WGS) entry which is preliminary data.</text>
</comment>
<dbReference type="Gene3D" id="3.40.50.1700">
    <property type="entry name" value="Glycoside hydrolase family 3 C-terminal domain"/>
    <property type="match status" value="1"/>
</dbReference>
<reference evidence="4" key="1">
    <citation type="journal article" date="2019" name="Int. J. Syst. Evol. Microbiol.">
        <title>The Global Catalogue of Microorganisms (GCM) 10K type strain sequencing project: providing services to taxonomists for standard genome sequencing and annotation.</title>
        <authorList>
            <consortium name="The Broad Institute Genomics Platform"/>
            <consortium name="The Broad Institute Genome Sequencing Center for Infectious Disease"/>
            <person name="Wu L."/>
            <person name="Ma J."/>
        </authorList>
    </citation>
    <scope>NUCLEOTIDE SEQUENCE [LARGE SCALE GENOMIC DNA]</scope>
    <source>
        <strain evidence="4">JCM 31486</strain>
    </source>
</reference>
<gene>
    <name evidence="3" type="ORF">ACFQ1S_37555</name>
</gene>
<organism evidence="3 4">
    <name type="scientific">Kibdelosporangium lantanae</name>
    <dbReference type="NCBI Taxonomy" id="1497396"/>
    <lineage>
        <taxon>Bacteria</taxon>
        <taxon>Bacillati</taxon>
        <taxon>Actinomycetota</taxon>
        <taxon>Actinomycetes</taxon>
        <taxon>Pseudonocardiales</taxon>
        <taxon>Pseudonocardiaceae</taxon>
        <taxon>Kibdelosporangium</taxon>
    </lineage>
</organism>
<dbReference type="PANTHER" id="PTHR30620">
    <property type="entry name" value="PERIPLASMIC BETA-GLUCOSIDASE-RELATED"/>
    <property type="match status" value="1"/>
</dbReference>
<accession>A0ABW3MJN9</accession>
<feature type="domain" description="Glycoside hydrolase family 3 C-terminal" evidence="2">
    <location>
        <begin position="22"/>
        <end position="233"/>
    </location>
</feature>
<evidence type="ECO:0000313" key="3">
    <source>
        <dbReference type="EMBL" id="MFD1050838.1"/>
    </source>
</evidence>
<evidence type="ECO:0000259" key="2">
    <source>
        <dbReference type="Pfam" id="PF01915"/>
    </source>
</evidence>
<keyword evidence="1 3" id="KW-0378">Hydrolase</keyword>
<feature type="non-terminal residue" evidence="3">
    <location>
        <position position="1"/>
    </location>
</feature>
<dbReference type="InterPro" id="IPR036881">
    <property type="entry name" value="Glyco_hydro_3_C_sf"/>
</dbReference>
<dbReference type="Proteomes" id="UP001597045">
    <property type="component" value="Unassembled WGS sequence"/>
</dbReference>
<protein>
    <submittedName>
        <fullName evidence="3">Glycoside hydrolase family 3 C-terminal domain-containing protein</fullName>
    </submittedName>
</protein>
<evidence type="ECO:0000313" key="4">
    <source>
        <dbReference type="Proteomes" id="UP001597045"/>
    </source>
</evidence>
<dbReference type="InterPro" id="IPR002772">
    <property type="entry name" value="Glyco_hydro_3_C"/>
</dbReference>
<dbReference type="InterPro" id="IPR051915">
    <property type="entry name" value="Cellulose_Degrad_GH3"/>
</dbReference>
<sequence>AGQDTALQAKELARKAVRESQVLLKNNNKVLPLSPKSKVLVVGKSADSIANQSGGWTLSWQGTGNINADFPNGTSVLAGLKQALGDANVTFSETADDVDPSKFDAVIAVIGETPYAEGVGDIGKRSLEASKLYPTDLAVLDKVAGKGKPVVTVYLSGRPLYTNKEINRSDAFVAGFLPGTEGGGVADVLVKGRDWQDFSGKLSYSWPKSACQTPLNVGQAGYDPLFPYGYGLSARPATGYTP</sequence>
<proteinExistence type="predicted"/>
<dbReference type="Pfam" id="PF01915">
    <property type="entry name" value="Glyco_hydro_3_C"/>
    <property type="match status" value="1"/>
</dbReference>
<evidence type="ECO:0000256" key="1">
    <source>
        <dbReference type="ARBA" id="ARBA00022801"/>
    </source>
</evidence>
<name>A0ABW3MJN9_9PSEU</name>
<feature type="non-terminal residue" evidence="3">
    <location>
        <position position="242"/>
    </location>
</feature>
<dbReference type="PANTHER" id="PTHR30620:SF77">
    <property type="entry name" value="LYSOSOMAL BETA GLUCOSIDASE-LIKE"/>
    <property type="match status" value="1"/>
</dbReference>